<reference evidence="1 2" key="1">
    <citation type="submission" date="2016-06" db="EMBL/GenBank/DDBJ databases">
        <authorList>
            <person name="Kjaerup R.B."/>
            <person name="Dalgaard T.S."/>
            <person name="Juul-Madsen H.R."/>
        </authorList>
    </citation>
    <scope>NUCLEOTIDE SEQUENCE [LARGE SCALE GENOMIC DNA]</scope>
    <source>
        <strain evidence="1">2</strain>
    </source>
</reference>
<dbReference type="SUPFAM" id="SSF53756">
    <property type="entry name" value="UDP-Glycosyltransferase/glycogen phosphorylase"/>
    <property type="match status" value="1"/>
</dbReference>
<gene>
    <name evidence="1" type="ORF">PROAA_320075</name>
</gene>
<dbReference type="Pfam" id="PF13692">
    <property type="entry name" value="Glyco_trans_1_4"/>
    <property type="match status" value="1"/>
</dbReference>
<dbReference type="RefSeq" id="WP_186411600.1">
    <property type="nucleotide sequence ID" value="NZ_FLQY01000246.1"/>
</dbReference>
<dbReference type="EMBL" id="FLQY01000246">
    <property type="protein sequence ID" value="SBT09443.1"/>
    <property type="molecule type" value="Genomic_DNA"/>
</dbReference>
<dbReference type="Proteomes" id="UP000199600">
    <property type="component" value="Unassembled WGS sequence"/>
</dbReference>
<organism evidence="1 2">
    <name type="scientific">Candidatus Propionivibrio aalborgensis</name>
    <dbReference type="NCBI Taxonomy" id="1860101"/>
    <lineage>
        <taxon>Bacteria</taxon>
        <taxon>Pseudomonadati</taxon>
        <taxon>Pseudomonadota</taxon>
        <taxon>Betaproteobacteria</taxon>
        <taxon>Rhodocyclales</taxon>
        <taxon>Rhodocyclaceae</taxon>
        <taxon>Propionivibrio</taxon>
    </lineage>
</organism>
<evidence type="ECO:0000313" key="2">
    <source>
        <dbReference type="Proteomes" id="UP000199600"/>
    </source>
</evidence>
<dbReference type="Gene3D" id="3.40.50.2000">
    <property type="entry name" value="Glycogen Phosphorylase B"/>
    <property type="match status" value="2"/>
</dbReference>
<keyword evidence="2" id="KW-1185">Reference proteome</keyword>
<dbReference type="AlphaFoldDB" id="A0A1A8XZF8"/>
<protein>
    <submittedName>
        <fullName evidence="1">Uncharacterized protein</fullName>
    </submittedName>
</protein>
<accession>A0A1A8XZF8</accession>
<sequence length="434" mass="48196">MNGAGSPPSGSLRMTPAMRVVVITEGIPHPTVGASAVLFYHYIHALVEAEHDVLGIVIAAHGADTKALAEYQQPLASIGRFQLLCLQGDRSLIPEKWGVITRFDQFPSLPFSVEQFKPDVILAFDVAMAGLVAPMHARLKLVWLGDLLFESNWYNYRYSMREDWKAYRWLPYALAQSNEWKKIYRKALKSFDRIVVSSHSSVATLQKLGLRSTFLPYPWPNQGAVDRNIERSPAKRPTFLFFGNLVGLGSRSSLHFLLDKVYPRLIELWGANGFSVIVGGAASPRGWMVGEIAARPEFAFEGFIDDLLQRMAECHAVITPLDVPVGNRSRIITAWAKRALVVSHANAARGNPELVDGQTALLARDALEFVDRMRFAYEQPAACEEIINRAERVYLENYSPDCAAQAFVDMIALASGAQQDRSAFEPSAKAGVMQ</sequence>
<name>A0A1A8XZF8_9RHOO</name>
<proteinExistence type="predicted"/>
<evidence type="ECO:0000313" key="1">
    <source>
        <dbReference type="EMBL" id="SBT09443.1"/>
    </source>
</evidence>